<dbReference type="GO" id="GO:0005524">
    <property type="term" value="F:ATP binding"/>
    <property type="evidence" value="ECO:0007669"/>
    <property type="project" value="UniProtKB-KW"/>
</dbReference>
<dbReference type="SUPFAM" id="SSF52540">
    <property type="entry name" value="P-loop containing nucleoside triphosphate hydrolases"/>
    <property type="match status" value="1"/>
</dbReference>
<keyword evidence="5" id="KW-0547">Nucleotide-binding</keyword>
<dbReference type="Gene3D" id="3.40.50.300">
    <property type="entry name" value="P-loop containing nucleotide triphosphate hydrolases"/>
    <property type="match status" value="1"/>
</dbReference>
<dbReference type="GO" id="GO:0006826">
    <property type="term" value="P:iron ion transport"/>
    <property type="evidence" value="ECO:0007669"/>
    <property type="project" value="UniProtKB-KW"/>
</dbReference>
<keyword evidence="3" id="KW-1003">Cell membrane</keyword>
<dbReference type="PROSITE" id="PS50893">
    <property type="entry name" value="ABC_TRANSPORTER_2"/>
    <property type="match status" value="1"/>
</dbReference>
<dbReference type="OrthoDB" id="5296765at2"/>
<evidence type="ECO:0000256" key="9">
    <source>
        <dbReference type="ARBA" id="ARBA00023136"/>
    </source>
</evidence>
<keyword evidence="2" id="KW-0813">Transport</keyword>
<comment type="caution">
    <text evidence="11">The sequence shown here is derived from an EMBL/GenBank/DDBJ whole genome shotgun (WGS) entry which is preliminary data.</text>
</comment>
<gene>
    <name evidence="11" type="primary">fecE</name>
    <name evidence="11" type="ORF">C1706_07285</name>
</gene>
<dbReference type="FunFam" id="3.40.50.300:FF:000134">
    <property type="entry name" value="Iron-enterobactin ABC transporter ATP-binding protein"/>
    <property type="match status" value="1"/>
</dbReference>
<evidence type="ECO:0000256" key="3">
    <source>
        <dbReference type="ARBA" id="ARBA00022475"/>
    </source>
</evidence>
<evidence type="ECO:0000256" key="1">
    <source>
        <dbReference type="ARBA" id="ARBA00004202"/>
    </source>
</evidence>
<comment type="subcellular location">
    <subcellularLocation>
        <location evidence="1">Cell membrane</location>
        <topology evidence="1">Peripheral membrane protein</topology>
    </subcellularLocation>
</comment>
<dbReference type="PANTHER" id="PTHR42771:SF2">
    <property type="entry name" value="IRON(3+)-HYDROXAMATE IMPORT ATP-BINDING PROTEIN FHUC"/>
    <property type="match status" value="1"/>
</dbReference>
<feature type="domain" description="ABC transporter" evidence="10">
    <location>
        <begin position="1"/>
        <end position="228"/>
    </location>
</feature>
<dbReference type="Proteomes" id="UP000290624">
    <property type="component" value="Unassembled WGS sequence"/>
</dbReference>
<accession>A0A4Q2EFY1</accession>
<dbReference type="InterPro" id="IPR003593">
    <property type="entry name" value="AAA+_ATPase"/>
</dbReference>
<evidence type="ECO:0000313" key="12">
    <source>
        <dbReference type="Proteomes" id="UP000290624"/>
    </source>
</evidence>
<evidence type="ECO:0000256" key="6">
    <source>
        <dbReference type="ARBA" id="ARBA00022840"/>
    </source>
</evidence>
<proteinExistence type="predicted"/>
<organism evidence="11 12">
    <name type="scientific">Propioniciclava flava</name>
    <dbReference type="NCBI Taxonomy" id="2072026"/>
    <lineage>
        <taxon>Bacteria</taxon>
        <taxon>Bacillati</taxon>
        <taxon>Actinomycetota</taxon>
        <taxon>Actinomycetes</taxon>
        <taxon>Propionibacteriales</taxon>
        <taxon>Propionibacteriaceae</taxon>
        <taxon>Propioniciclava</taxon>
    </lineage>
</organism>
<keyword evidence="8" id="KW-0406">Ion transport</keyword>
<dbReference type="PROSITE" id="PS00211">
    <property type="entry name" value="ABC_TRANSPORTER_1"/>
    <property type="match status" value="1"/>
</dbReference>
<dbReference type="GO" id="GO:0016887">
    <property type="term" value="F:ATP hydrolysis activity"/>
    <property type="evidence" value="ECO:0007669"/>
    <property type="project" value="InterPro"/>
</dbReference>
<dbReference type="AlphaFoldDB" id="A0A4Q2EFY1"/>
<dbReference type="EMBL" id="PPCV01000004">
    <property type="protein sequence ID" value="RXW32470.1"/>
    <property type="molecule type" value="Genomic_DNA"/>
</dbReference>
<keyword evidence="6 11" id="KW-0067">ATP-binding</keyword>
<dbReference type="GO" id="GO:0005886">
    <property type="term" value="C:plasma membrane"/>
    <property type="evidence" value="ECO:0007669"/>
    <property type="project" value="UniProtKB-SubCell"/>
</dbReference>
<sequence length="265" mass="28329">MVEDASLSVTAGRVLALVGPNGSGKSTLLRGMARLHSLSSGRLELADADASPIDAAALSPKEYAMRLAMLTQQRPTPAGMTVREVVSLGRHPHKTRWLGTDPDGPAAIKRALELAQVTDLAQRPVDELSGGQLQRVWLASCLAQGTDVLLLDEPTNHLDLRHQADLLDLIRGLADDHGVAVGVVLHDLNHAAIVADDVALLVEGRIVATGTPREVLTEARLSHAYGVPIQVRDDEDVLQVRPLPHCLHRTRRTPAVASARDALIA</sequence>
<keyword evidence="9" id="KW-0472">Membrane</keyword>
<dbReference type="Pfam" id="PF00005">
    <property type="entry name" value="ABC_tran"/>
    <property type="match status" value="1"/>
</dbReference>
<dbReference type="InterPro" id="IPR003439">
    <property type="entry name" value="ABC_transporter-like_ATP-bd"/>
</dbReference>
<evidence type="ECO:0000256" key="4">
    <source>
        <dbReference type="ARBA" id="ARBA00022496"/>
    </source>
</evidence>
<protein>
    <submittedName>
        <fullName evidence="11">Fe(3+)-dicitrate ABC transporter ATP-binding protein</fullName>
    </submittedName>
</protein>
<keyword evidence="12" id="KW-1185">Reference proteome</keyword>
<evidence type="ECO:0000256" key="5">
    <source>
        <dbReference type="ARBA" id="ARBA00022741"/>
    </source>
</evidence>
<evidence type="ECO:0000259" key="10">
    <source>
        <dbReference type="PROSITE" id="PS50893"/>
    </source>
</evidence>
<dbReference type="InterPro" id="IPR017871">
    <property type="entry name" value="ABC_transporter-like_CS"/>
</dbReference>
<dbReference type="InterPro" id="IPR051535">
    <property type="entry name" value="Siderophore_ABC-ATPase"/>
</dbReference>
<evidence type="ECO:0000256" key="2">
    <source>
        <dbReference type="ARBA" id="ARBA00022448"/>
    </source>
</evidence>
<evidence type="ECO:0000256" key="7">
    <source>
        <dbReference type="ARBA" id="ARBA00023004"/>
    </source>
</evidence>
<name>A0A4Q2EFY1_9ACTN</name>
<dbReference type="SMART" id="SM00382">
    <property type="entry name" value="AAA"/>
    <property type="match status" value="1"/>
</dbReference>
<keyword evidence="4" id="KW-0410">Iron transport</keyword>
<dbReference type="CDD" id="cd03214">
    <property type="entry name" value="ABC_Iron-Siderophores_B12_Hemin"/>
    <property type="match status" value="1"/>
</dbReference>
<keyword evidence="7" id="KW-0408">Iron</keyword>
<evidence type="ECO:0000256" key="8">
    <source>
        <dbReference type="ARBA" id="ARBA00023065"/>
    </source>
</evidence>
<reference evidence="11 12" key="1">
    <citation type="submission" date="2018-01" db="EMBL/GenBank/DDBJ databases">
        <title>Lactibacter flavus gen. nov., sp. nov., a novel bacterium of the family Propionibacteriaceae isolated from raw milk and dairy products.</title>
        <authorList>
            <person name="Wenning M."/>
            <person name="Breitenwieser F."/>
            <person name="Huptas C."/>
            <person name="von Neubeck M."/>
            <person name="Busse H.-J."/>
            <person name="Scherer S."/>
        </authorList>
    </citation>
    <scope>NUCLEOTIDE SEQUENCE [LARGE SCALE GENOMIC DNA]</scope>
    <source>
        <strain evidence="11 12">VG341</strain>
    </source>
</reference>
<dbReference type="InterPro" id="IPR027417">
    <property type="entry name" value="P-loop_NTPase"/>
</dbReference>
<dbReference type="PANTHER" id="PTHR42771">
    <property type="entry name" value="IRON(3+)-HYDROXAMATE IMPORT ATP-BINDING PROTEIN FHUC"/>
    <property type="match status" value="1"/>
</dbReference>
<evidence type="ECO:0000313" key="11">
    <source>
        <dbReference type="EMBL" id="RXW32470.1"/>
    </source>
</evidence>